<feature type="compositionally biased region" description="Polar residues" evidence="1">
    <location>
        <begin position="675"/>
        <end position="686"/>
    </location>
</feature>
<feature type="compositionally biased region" description="Low complexity" evidence="1">
    <location>
        <begin position="1146"/>
        <end position="1159"/>
    </location>
</feature>
<accession>A0A9P5VAE5</accession>
<feature type="region of interest" description="Disordered" evidence="1">
    <location>
        <begin position="85"/>
        <end position="106"/>
    </location>
</feature>
<dbReference type="InterPro" id="IPR045334">
    <property type="entry name" value="INTS3"/>
</dbReference>
<dbReference type="OrthoDB" id="2021145at2759"/>
<dbReference type="GO" id="GO:0005737">
    <property type="term" value="C:cytoplasm"/>
    <property type="evidence" value="ECO:0007669"/>
    <property type="project" value="TreeGrafter"/>
</dbReference>
<dbReference type="InterPro" id="IPR019333">
    <property type="entry name" value="INTS3_N"/>
</dbReference>
<feature type="compositionally biased region" description="Polar residues" evidence="1">
    <location>
        <begin position="637"/>
        <end position="651"/>
    </location>
</feature>
<feature type="region of interest" description="Disordered" evidence="1">
    <location>
        <begin position="1146"/>
        <end position="1175"/>
    </location>
</feature>
<evidence type="ECO:0000256" key="1">
    <source>
        <dbReference type="SAM" id="MobiDB-lite"/>
    </source>
</evidence>
<feature type="compositionally biased region" description="Polar residues" evidence="1">
    <location>
        <begin position="608"/>
        <end position="619"/>
    </location>
</feature>
<feature type="compositionally biased region" description="Acidic residues" evidence="1">
    <location>
        <begin position="621"/>
        <end position="632"/>
    </location>
</feature>
<dbReference type="Proteomes" id="UP000748756">
    <property type="component" value="Unassembled WGS sequence"/>
</dbReference>
<name>A0A9P5VAE5_9FUNG</name>
<protein>
    <submittedName>
        <fullName evidence="3">Integrator complex subunit 3</fullName>
    </submittedName>
</protein>
<feature type="compositionally biased region" description="Acidic residues" evidence="1">
    <location>
        <begin position="1264"/>
        <end position="1280"/>
    </location>
</feature>
<feature type="compositionally biased region" description="Basic and acidic residues" evidence="1">
    <location>
        <begin position="572"/>
        <end position="582"/>
    </location>
</feature>
<proteinExistence type="predicted"/>
<dbReference type="Pfam" id="PF10189">
    <property type="entry name" value="Ints3_N"/>
    <property type="match status" value="1"/>
</dbReference>
<feature type="region of interest" description="Disordered" evidence="1">
    <location>
        <begin position="1243"/>
        <end position="1615"/>
    </location>
</feature>
<evidence type="ECO:0000313" key="4">
    <source>
        <dbReference type="Proteomes" id="UP000748756"/>
    </source>
</evidence>
<feature type="region of interest" description="Disordered" evidence="1">
    <location>
        <begin position="971"/>
        <end position="998"/>
    </location>
</feature>
<feature type="compositionally biased region" description="Low complexity" evidence="1">
    <location>
        <begin position="1570"/>
        <end position="1595"/>
    </location>
</feature>
<feature type="compositionally biased region" description="Polar residues" evidence="1">
    <location>
        <begin position="516"/>
        <end position="528"/>
    </location>
</feature>
<feature type="compositionally biased region" description="Basic and acidic residues" evidence="1">
    <location>
        <begin position="971"/>
        <end position="986"/>
    </location>
</feature>
<organism evidence="3 4">
    <name type="scientific">Linnemannia schmuckeri</name>
    <dbReference type="NCBI Taxonomy" id="64567"/>
    <lineage>
        <taxon>Eukaryota</taxon>
        <taxon>Fungi</taxon>
        <taxon>Fungi incertae sedis</taxon>
        <taxon>Mucoromycota</taxon>
        <taxon>Mortierellomycotina</taxon>
        <taxon>Mortierellomycetes</taxon>
        <taxon>Mortierellales</taxon>
        <taxon>Mortierellaceae</taxon>
        <taxon>Linnemannia</taxon>
    </lineage>
</organism>
<comment type="caution">
    <text evidence="3">The sequence shown here is derived from an EMBL/GenBank/DDBJ whole genome shotgun (WGS) entry which is preliminary data.</text>
</comment>
<feature type="region of interest" description="Disordered" evidence="1">
    <location>
        <begin position="663"/>
        <end position="689"/>
    </location>
</feature>
<feature type="compositionally biased region" description="Acidic residues" evidence="1">
    <location>
        <begin position="1440"/>
        <end position="1453"/>
    </location>
</feature>
<keyword evidence="4" id="KW-1185">Reference proteome</keyword>
<evidence type="ECO:0000313" key="3">
    <source>
        <dbReference type="EMBL" id="KAF9150116.1"/>
    </source>
</evidence>
<dbReference type="PANTHER" id="PTHR13587:SF7">
    <property type="entry name" value="INTEGRATOR COMPLEX SUBUNIT 3"/>
    <property type="match status" value="1"/>
</dbReference>
<dbReference type="PANTHER" id="PTHR13587">
    <property type="entry name" value="INTEGRATOR COMPLEX SUBUNIT 3"/>
    <property type="match status" value="1"/>
</dbReference>
<evidence type="ECO:0000259" key="2">
    <source>
        <dbReference type="Pfam" id="PF10189"/>
    </source>
</evidence>
<feature type="compositionally biased region" description="Low complexity" evidence="1">
    <location>
        <begin position="88"/>
        <end position="100"/>
    </location>
</feature>
<feature type="compositionally biased region" description="Low complexity" evidence="1">
    <location>
        <begin position="1468"/>
        <end position="1484"/>
    </location>
</feature>
<gene>
    <name evidence="3" type="primary">INTS3</name>
    <name evidence="3" type="ORF">BG015_008080</name>
</gene>
<feature type="compositionally biased region" description="Basic residues" evidence="1">
    <location>
        <begin position="1458"/>
        <end position="1467"/>
    </location>
</feature>
<feature type="compositionally biased region" description="Low complexity" evidence="1">
    <location>
        <begin position="1324"/>
        <end position="1353"/>
    </location>
</feature>
<feature type="compositionally biased region" description="Acidic residues" evidence="1">
    <location>
        <begin position="1506"/>
        <end position="1557"/>
    </location>
</feature>
<feature type="compositionally biased region" description="Acidic residues" evidence="1">
    <location>
        <begin position="1400"/>
        <end position="1433"/>
    </location>
</feature>
<feature type="region of interest" description="Disordered" evidence="1">
    <location>
        <begin position="514"/>
        <end position="651"/>
    </location>
</feature>
<sequence length="1615" mass="179549">MANPEHQHGPSYILDLRLYDDEDAIDADLAKDYNTLVAIFPGKSEMEIQHHLQEIVSADMSKHAEILNGLFYAILTYHTHPGSPAFGSSDSSNSVNGNANTPNPNRQHSYSCQALARLMRLVQRDSYGHVFKQTRYFCLYPNFQKIRPAVREQLIWIVGHITDARMPAIHLIEQLYTALLKQIRGGDVSIPNVQHAESTLRLLQGNQEFVDASTVLIAYSCYTYLRIILDHGSSRLTVLRQQEVNYCVRLLRERFRECSELGRDLIRALQDVGRGIPEFEAIWVDLLYNPRSLNPQLENIRQILAVPSPKIYLASRLSYDMEQKLLHILEHIHNGQHYRNVQWFTERFLPTPESDTLYSDIMRYICGVYHPANAVLAGPTVPRYALIQTFLRNIRSPVTASNVKLALMYDWLFFEPTRDSIMNIEPAMLLMERSIERAPYLTAIMMEFLFFAIENYCPPLREYIQEHVAKAAQSIVDKGVIRSFKLMYKAPQLNDFPPIREYMLSMFHAHVAEPADQNQGPPSSSGLTPDNPDDLLALGGGDERSNGSGDFDGSRDEPQAGLEWDDSEDEGSLPHKEPKKSDPASSSTSPHRSRESSKEPMQVDEPGTFSNSTSSSTLAQGDEDDQEEDEVMESSADIGSSNKSSNVPPQVQSRTLLDWTMTDEDGVGASEPGTGDNSNSASTTGTPDPEASLWIFGSLIHSFKSAYEADLDSQETMSTFRQVCEVYEAGVGVESADMAQMFGQEICMFARKCSVPESYAAVRNRSKPFVNGRHAQGHDESMDEDAGVMGALMACLWRITEKEGRQGAERVAQMLSSCEATVDPSSRLLSMWYLIGLVHGYRSSAPSGAPITLEDSLLLYGSYLQSAAARDTAQAPDEGRVEMDQGERVKSVVQEYLVKDLQNVQDRQPTVFDAVVPLVLQYLPDYIPRTESFLRMVIFLATPTQIYCLSLGLSQRQFLLFSSLPSDDGALAKDTKEKKKRNDGQEGRGSPGSIHLSLASGWEPRVGAETLEVIGQTLEWGTFDQMGIWQLIVSEFGGVNKAITGIFNASWVPSMTSVSQAEALSGLLNLIRTLSLSPPDIRLGTTIVRIASRTDIVSNDMVQFCQRWIGQSASTYPDHLGAILLSLSDKAAAPIWEELDDLTLGTPSSSVPTTPTPKTTRSRIGSGAQSKRAKLTVKQRKEQGMLLKTALSLIRGWCETLPVEVTHQHFLRVWSAQVRSQVLDALTENFGVNEKEAWPKDWWVKDEDNVSQNDEDMESRHSDEDEGDDDDKADDDDDEEGGRGNTNNSNKKKKSEDEEDDESDQDQQSSDSDRRKKDKKRFRGAASGSASSSRRNSPKIGSGSSSTVGSNASTPAASKKGSSAGVLNSKSRSTRAAAATTKKATPAKKAATSRRRKISEDDDEEEEEDEEEAQDDDEEEEEDDEAQDEEMDEVEKSDKEGEEDGSNEEESEEETKGKKGKGKRPAKKAAAPATPTKRAATTRSQVKKPAAKPLTRSNRRTRKKEEEEDEDEEEEDDEDEEKEDDDEEEGGDQGNEDGEDEDEDEEEEEEEDEEEEETSKKGKLPVYTQRRAAANANSKLKAASAATASSTSKAKAASKSRAKNKRRIVTDDESE</sequence>
<reference evidence="3" key="1">
    <citation type="journal article" date="2020" name="Fungal Divers.">
        <title>Resolving the Mortierellaceae phylogeny through synthesis of multi-gene phylogenetics and phylogenomics.</title>
        <authorList>
            <person name="Vandepol N."/>
            <person name="Liber J."/>
            <person name="Desiro A."/>
            <person name="Na H."/>
            <person name="Kennedy M."/>
            <person name="Barry K."/>
            <person name="Grigoriev I.V."/>
            <person name="Miller A.N."/>
            <person name="O'Donnell K."/>
            <person name="Stajich J.E."/>
            <person name="Bonito G."/>
        </authorList>
    </citation>
    <scope>NUCLEOTIDE SEQUENCE</scope>
    <source>
        <strain evidence="3">NRRL 6426</strain>
    </source>
</reference>
<feature type="compositionally biased region" description="Basic residues" evidence="1">
    <location>
        <begin position="1596"/>
        <end position="1607"/>
    </location>
</feature>
<feature type="domain" description="Integrator complex subunit 3 N-terminal" evidence="2">
    <location>
        <begin position="62"/>
        <end position="495"/>
    </location>
</feature>
<dbReference type="EMBL" id="JAAAUQ010000452">
    <property type="protein sequence ID" value="KAF9150116.1"/>
    <property type="molecule type" value="Genomic_DNA"/>
</dbReference>
<feature type="compositionally biased region" description="Low complexity" evidence="1">
    <location>
        <begin position="1369"/>
        <end position="1390"/>
    </location>
</feature>